<dbReference type="RefSeq" id="WP_058863479.1">
    <property type="nucleotide sequence ID" value="NZ_LPXO01000013.1"/>
</dbReference>
<dbReference type="AlphaFoldDB" id="A0A0W7WFH2"/>
<dbReference type="GO" id="GO:0003700">
    <property type="term" value="F:DNA-binding transcription factor activity"/>
    <property type="evidence" value="ECO:0007669"/>
    <property type="project" value="TreeGrafter"/>
</dbReference>
<keyword evidence="1" id="KW-0238">DNA-binding</keyword>
<sequence>MRLTTRTNLAARILMTCASNPDRLLRTAEIAEMCNCSTNHAAHVVQRLQAEGYVTTLRGRAGGIRLAHPVEQVSIGAVFRLFEREIPFAECFDAENNGCPLVGACRLRSYIQRALEAFYHELDMVTLDDLVRGNCGLQALLAMQPIPDHPCAGPPA</sequence>
<evidence type="ECO:0000313" key="3">
    <source>
        <dbReference type="Proteomes" id="UP000054396"/>
    </source>
</evidence>
<reference evidence="2 3" key="1">
    <citation type="submission" date="2015-12" db="EMBL/GenBank/DDBJ databases">
        <authorList>
            <person name="Shamseldin A."/>
            <person name="Moawad H."/>
            <person name="Abd El-Rahim W.M."/>
            <person name="Sadowsky M.J."/>
        </authorList>
    </citation>
    <scope>NUCLEOTIDE SEQUENCE [LARGE SCALE GENOMIC DNA]</scope>
    <source>
        <strain evidence="2 3">SJ5A-1</strain>
    </source>
</reference>
<dbReference type="PANTHER" id="PTHR33221">
    <property type="entry name" value="WINGED HELIX-TURN-HELIX TRANSCRIPTIONAL REGULATOR, RRF2 FAMILY"/>
    <property type="match status" value="1"/>
</dbReference>
<dbReference type="PROSITE" id="PS51197">
    <property type="entry name" value="HTH_RRF2_2"/>
    <property type="match status" value="1"/>
</dbReference>
<dbReference type="SUPFAM" id="SSF46785">
    <property type="entry name" value="Winged helix' DNA-binding domain"/>
    <property type="match status" value="1"/>
</dbReference>
<accession>A0A0W7WFH2</accession>
<dbReference type="Gene3D" id="1.10.10.10">
    <property type="entry name" value="Winged helix-like DNA-binding domain superfamily/Winged helix DNA-binding domain"/>
    <property type="match status" value="1"/>
</dbReference>
<dbReference type="NCBIfam" id="TIGR00738">
    <property type="entry name" value="rrf2_super"/>
    <property type="match status" value="1"/>
</dbReference>
<dbReference type="GO" id="GO:0003677">
    <property type="term" value="F:DNA binding"/>
    <property type="evidence" value="ECO:0007669"/>
    <property type="project" value="UniProtKB-KW"/>
</dbReference>
<dbReference type="InterPro" id="IPR000944">
    <property type="entry name" value="Tscrpt_reg_Rrf2"/>
</dbReference>
<dbReference type="InterPro" id="IPR030489">
    <property type="entry name" value="TR_Rrf2-type_CS"/>
</dbReference>
<dbReference type="OrthoDB" id="9795923at2"/>
<dbReference type="InterPro" id="IPR036390">
    <property type="entry name" value="WH_DNA-bd_sf"/>
</dbReference>
<protein>
    <submittedName>
        <fullName evidence="2">Transcriptional regulator</fullName>
    </submittedName>
</protein>
<dbReference type="STRING" id="1685382.AVJ23_17300"/>
<organism evidence="2 3">
    <name type="scientific">Pseudoponticoccus marisrubri</name>
    <dbReference type="NCBI Taxonomy" id="1685382"/>
    <lineage>
        <taxon>Bacteria</taxon>
        <taxon>Pseudomonadati</taxon>
        <taxon>Pseudomonadota</taxon>
        <taxon>Alphaproteobacteria</taxon>
        <taxon>Rhodobacterales</taxon>
        <taxon>Roseobacteraceae</taxon>
        <taxon>Pseudoponticoccus</taxon>
    </lineage>
</organism>
<dbReference type="PANTHER" id="PTHR33221:SF4">
    <property type="entry name" value="HTH-TYPE TRANSCRIPTIONAL REPRESSOR NSRR"/>
    <property type="match status" value="1"/>
</dbReference>
<gene>
    <name evidence="2" type="ORF">AVJ23_17300</name>
</gene>
<dbReference type="GO" id="GO:0005829">
    <property type="term" value="C:cytosol"/>
    <property type="evidence" value="ECO:0007669"/>
    <property type="project" value="TreeGrafter"/>
</dbReference>
<comment type="caution">
    <text evidence="2">The sequence shown here is derived from an EMBL/GenBank/DDBJ whole genome shotgun (WGS) entry which is preliminary data.</text>
</comment>
<dbReference type="InterPro" id="IPR036388">
    <property type="entry name" value="WH-like_DNA-bd_sf"/>
</dbReference>
<dbReference type="Pfam" id="PF02082">
    <property type="entry name" value="Rrf2"/>
    <property type="match status" value="1"/>
</dbReference>
<proteinExistence type="predicted"/>
<dbReference type="Proteomes" id="UP000054396">
    <property type="component" value="Unassembled WGS sequence"/>
</dbReference>
<keyword evidence="3" id="KW-1185">Reference proteome</keyword>
<name>A0A0W7WFH2_9RHOB</name>
<dbReference type="PROSITE" id="PS01332">
    <property type="entry name" value="HTH_RRF2_1"/>
    <property type="match status" value="1"/>
</dbReference>
<evidence type="ECO:0000313" key="2">
    <source>
        <dbReference type="EMBL" id="KUF09403.1"/>
    </source>
</evidence>
<dbReference type="EMBL" id="LPXO01000013">
    <property type="protein sequence ID" value="KUF09403.1"/>
    <property type="molecule type" value="Genomic_DNA"/>
</dbReference>
<evidence type="ECO:0000256" key="1">
    <source>
        <dbReference type="ARBA" id="ARBA00023125"/>
    </source>
</evidence>